<dbReference type="EMBL" id="LR216287">
    <property type="protein sequence ID" value="VFJ13519.1"/>
    <property type="molecule type" value="Genomic_DNA"/>
</dbReference>
<dbReference type="Gene3D" id="3.50.50.60">
    <property type="entry name" value="FAD/NAD(P)-binding domain"/>
    <property type="match status" value="2"/>
</dbReference>
<dbReference type="GeneID" id="39420600"/>
<dbReference type="PRINTS" id="PR00368">
    <property type="entry name" value="FADPNR"/>
</dbReference>
<evidence type="ECO:0000256" key="1">
    <source>
        <dbReference type="ARBA" id="ARBA00022630"/>
    </source>
</evidence>
<evidence type="ECO:0000259" key="3">
    <source>
        <dbReference type="Pfam" id="PF07992"/>
    </source>
</evidence>
<keyword evidence="5" id="KW-1185">Reference proteome</keyword>
<evidence type="ECO:0000313" key="5">
    <source>
        <dbReference type="Proteomes" id="UP000294299"/>
    </source>
</evidence>
<dbReference type="KEGG" id="nfn:NFRAN_1197"/>
<dbReference type="OrthoDB" id="27340at2157"/>
<sequence length="302" mass="33462">MLFDCAIIGGGPAGLNAALVLGRARRHILLFDNNNPRNAVTQESHGFITRDGIKPTEFRKIAHKEISRYPSVKFKKKQITSVVKNDSLFELRTSENEIYQAKSIIIATGLKERIPEVDKFSDYYGKSLFNCPYCDGWELRDKSLIVVIDDQVQGFHFIQTTYNWSKDLIVCTNGKPFQNHEQKRLLLSKGIDIRESKIKRFVGEDGQIEKVVFEDGEIVNVDGGFVLPQLSQSSDIAKQLGCKHNSLGGIQTDSFGRTNVNGVYAAGDASIIAPAQLIIAAAEGVQAAIGVNRDLIETEFLG</sequence>
<organism evidence="4 5">
    <name type="scientific">Candidatus Nitrosocosmicus franklandianus</name>
    <dbReference type="NCBI Taxonomy" id="1798806"/>
    <lineage>
        <taxon>Archaea</taxon>
        <taxon>Nitrososphaerota</taxon>
        <taxon>Nitrososphaeria</taxon>
        <taxon>Nitrososphaerales</taxon>
        <taxon>Nitrososphaeraceae</taxon>
        <taxon>Candidatus Nitrosocosmicus</taxon>
    </lineage>
</organism>
<dbReference type="PRINTS" id="PR00469">
    <property type="entry name" value="PNDRDTASEII"/>
</dbReference>
<dbReference type="SUPFAM" id="SSF51905">
    <property type="entry name" value="FAD/NAD(P)-binding domain"/>
    <property type="match status" value="1"/>
</dbReference>
<dbReference type="Proteomes" id="UP000294299">
    <property type="component" value="Chromosome NFRAN"/>
</dbReference>
<gene>
    <name evidence="4" type="ORF">NFRAN_1197</name>
</gene>
<name>A0A484I713_9ARCH</name>
<dbReference type="PANTHER" id="PTHR48105">
    <property type="entry name" value="THIOREDOXIN REDUCTASE 1-RELATED-RELATED"/>
    <property type="match status" value="1"/>
</dbReference>
<evidence type="ECO:0000256" key="2">
    <source>
        <dbReference type="ARBA" id="ARBA00023002"/>
    </source>
</evidence>
<evidence type="ECO:0000313" key="4">
    <source>
        <dbReference type="EMBL" id="VFJ13519.1"/>
    </source>
</evidence>
<feature type="domain" description="FAD/NAD(P)-binding" evidence="3">
    <location>
        <begin position="184"/>
        <end position="283"/>
    </location>
</feature>
<dbReference type="InterPro" id="IPR036188">
    <property type="entry name" value="FAD/NAD-bd_sf"/>
</dbReference>
<dbReference type="InterPro" id="IPR023753">
    <property type="entry name" value="FAD/NAD-binding_dom"/>
</dbReference>
<protein>
    <submittedName>
        <fullName evidence="4">Pyridine nucleotide-disulfide oxidoreductase</fullName>
    </submittedName>
</protein>
<dbReference type="AlphaFoldDB" id="A0A484I713"/>
<keyword evidence="2" id="KW-0560">Oxidoreductase</keyword>
<proteinExistence type="predicted"/>
<dbReference type="GO" id="GO:0016491">
    <property type="term" value="F:oxidoreductase activity"/>
    <property type="evidence" value="ECO:0007669"/>
    <property type="project" value="UniProtKB-KW"/>
</dbReference>
<accession>A0A484I713</accession>
<feature type="domain" description="FAD/NAD(P)-binding" evidence="3">
    <location>
        <begin position="3"/>
        <end position="147"/>
    </location>
</feature>
<dbReference type="InterPro" id="IPR050097">
    <property type="entry name" value="Ferredoxin-NADP_redctase_2"/>
</dbReference>
<dbReference type="Pfam" id="PF07992">
    <property type="entry name" value="Pyr_redox_2"/>
    <property type="match status" value="2"/>
</dbReference>
<keyword evidence="1" id="KW-0285">Flavoprotein</keyword>
<reference evidence="4 5" key="1">
    <citation type="submission" date="2019-02" db="EMBL/GenBank/DDBJ databases">
        <authorList>
            <person name="Lehtovirta-Morley E L."/>
        </authorList>
    </citation>
    <scope>NUCLEOTIDE SEQUENCE [LARGE SCALE GENOMIC DNA]</scope>
    <source>
        <strain evidence="4">NFRAN1</strain>
    </source>
</reference>
<dbReference type="RefSeq" id="WP_134483446.1">
    <property type="nucleotide sequence ID" value="NZ_LR216287.1"/>
</dbReference>